<dbReference type="InterPro" id="IPR005467">
    <property type="entry name" value="His_kinase_dom"/>
</dbReference>
<dbReference type="InterPro" id="IPR000014">
    <property type="entry name" value="PAS"/>
</dbReference>
<keyword evidence="12" id="KW-1185">Reference proteome</keyword>
<dbReference type="GO" id="GO:0006355">
    <property type="term" value="P:regulation of DNA-templated transcription"/>
    <property type="evidence" value="ECO:0007669"/>
    <property type="project" value="InterPro"/>
</dbReference>
<dbReference type="PROSITE" id="PS50109">
    <property type="entry name" value="HIS_KIN"/>
    <property type="match status" value="1"/>
</dbReference>
<name>A0A9W6Q1N8_9ACTN</name>
<dbReference type="InterPro" id="IPR036097">
    <property type="entry name" value="HisK_dim/P_sf"/>
</dbReference>
<dbReference type="SUPFAM" id="SSF47384">
    <property type="entry name" value="Homodimeric domain of signal transducing histidine kinase"/>
    <property type="match status" value="1"/>
</dbReference>
<dbReference type="SMART" id="SM00387">
    <property type="entry name" value="HATPase_c"/>
    <property type="match status" value="1"/>
</dbReference>
<dbReference type="CDD" id="cd00130">
    <property type="entry name" value="PAS"/>
    <property type="match status" value="1"/>
</dbReference>
<keyword evidence="5" id="KW-0808">Transferase</keyword>
<dbReference type="Proteomes" id="UP001165124">
    <property type="component" value="Unassembled WGS sequence"/>
</dbReference>
<dbReference type="SUPFAM" id="SSF55874">
    <property type="entry name" value="ATPase domain of HSP90 chaperone/DNA topoisomerase II/histidine kinase"/>
    <property type="match status" value="1"/>
</dbReference>
<dbReference type="InterPro" id="IPR036890">
    <property type="entry name" value="HATPase_C_sf"/>
</dbReference>
<evidence type="ECO:0000256" key="8">
    <source>
        <dbReference type="SAM" id="MobiDB-lite"/>
    </source>
</evidence>
<dbReference type="InterPro" id="IPR035965">
    <property type="entry name" value="PAS-like_dom_sf"/>
</dbReference>
<dbReference type="PRINTS" id="PR00344">
    <property type="entry name" value="BCTRLSENSOR"/>
</dbReference>
<keyword evidence="6 11" id="KW-0418">Kinase</keyword>
<dbReference type="AlphaFoldDB" id="A0A9W6Q1N8"/>
<dbReference type="EC" id="2.7.13.3" evidence="3"/>
<accession>A0A9W6Q1N8</accession>
<dbReference type="Pfam" id="PF02518">
    <property type="entry name" value="HATPase_c"/>
    <property type="match status" value="1"/>
</dbReference>
<dbReference type="InterPro" id="IPR004358">
    <property type="entry name" value="Sig_transdc_His_kin-like_C"/>
</dbReference>
<dbReference type="GO" id="GO:0005886">
    <property type="term" value="C:plasma membrane"/>
    <property type="evidence" value="ECO:0007669"/>
    <property type="project" value="UniProtKB-SubCell"/>
</dbReference>
<dbReference type="SUPFAM" id="SSF55785">
    <property type="entry name" value="PYP-like sensor domain (PAS domain)"/>
    <property type="match status" value="1"/>
</dbReference>
<proteinExistence type="predicted"/>
<feature type="region of interest" description="Disordered" evidence="8">
    <location>
        <begin position="1"/>
        <end position="35"/>
    </location>
</feature>
<comment type="subcellular location">
    <subcellularLocation>
        <location evidence="2">Cell membrane</location>
    </subcellularLocation>
</comment>
<feature type="domain" description="Histidine kinase" evidence="9">
    <location>
        <begin position="168"/>
        <end position="384"/>
    </location>
</feature>
<dbReference type="Pfam" id="PF00989">
    <property type="entry name" value="PAS"/>
    <property type="match status" value="1"/>
</dbReference>
<evidence type="ECO:0000256" key="1">
    <source>
        <dbReference type="ARBA" id="ARBA00000085"/>
    </source>
</evidence>
<dbReference type="Pfam" id="PF00512">
    <property type="entry name" value="HisKA"/>
    <property type="match status" value="1"/>
</dbReference>
<dbReference type="InterPro" id="IPR013767">
    <property type="entry name" value="PAS_fold"/>
</dbReference>
<gene>
    <name evidence="11" type="ORF">Arub01_52270</name>
</gene>
<evidence type="ECO:0000256" key="6">
    <source>
        <dbReference type="ARBA" id="ARBA00022777"/>
    </source>
</evidence>
<dbReference type="Gene3D" id="3.30.565.10">
    <property type="entry name" value="Histidine kinase-like ATPase, C-terminal domain"/>
    <property type="match status" value="1"/>
</dbReference>
<dbReference type="PROSITE" id="PS50112">
    <property type="entry name" value="PAS"/>
    <property type="match status" value="1"/>
</dbReference>
<evidence type="ECO:0000313" key="11">
    <source>
        <dbReference type="EMBL" id="GLW66984.1"/>
    </source>
</evidence>
<dbReference type="InterPro" id="IPR003661">
    <property type="entry name" value="HisK_dim/P_dom"/>
</dbReference>
<keyword evidence="7" id="KW-0902">Two-component regulatory system</keyword>
<keyword evidence="4" id="KW-0597">Phosphoprotein</keyword>
<dbReference type="SMART" id="SM00091">
    <property type="entry name" value="PAS"/>
    <property type="match status" value="1"/>
</dbReference>
<reference evidence="11" key="1">
    <citation type="submission" date="2023-02" db="EMBL/GenBank/DDBJ databases">
        <title>Actinomadura rubrobrunea NBRC 14622.</title>
        <authorList>
            <person name="Ichikawa N."/>
            <person name="Sato H."/>
            <person name="Tonouchi N."/>
        </authorList>
    </citation>
    <scope>NUCLEOTIDE SEQUENCE</scope>
    <source>
        <strain evidence="11">NBRC 14622</strain>
    </source>
</reference>
<dbReference type="EMBL" id="BSRZ01000019">
    <property type="protein sequence ID" value="GLW66984.1"/>
    <property type="molecule type" value="Genomic_DNA"/>
</dbReference>
<dbReference type="InterPro" id="IPR003594">
    <property type="entry name" value="HATPase_dom"/>
</dbReference>
<comment type="caution">
    <text evidence="11">The sequence shown here is derived from an EMBL/GenBank/DDBJ whole genome shotgun (WGS) entry which is preliminary data.</text>
</comment>
<evidence type="ECO:0000259" key="10">
    <source>
        <dbReference type="PROSITE" id="PS50112"/>
    </source>
</evidence>
<dbReference type="CDD" id="cd00082">
    <property type="entry name" value="HisKA"/>
    <property type="match status" value="1"/>
</dbReference>
<evidence type="ECO:0000256" key="2">
    <source>
        <dbReference type="ARBA" id="ARBA00004236"/>
    </source>
</evidence>
<evidence type="ECO:0000256" key="3">
    <source>
        <dbReference type="ARBA" id="ARBA00012438"/>
    </source>
</evidence>
<feature type="domain" description="PAS" evidence="10">
    <location>
        <begin position="45"/>
        <end position="98"/>
    </location>
</feature>
<dbReference type="SMART" id="SM00388">
    <property type="entry name" value="HisKA"/>
    <property type="match status" value="1"/>
</dbReference>
<evidence type="ECO:0000256" key="4">
    <source>
        <dbReference type="ARBA" id="ARBA00022553"/>
    </source>
</evidence>
<sequence>MDGERSPDASGRVPSLRTRDAASGATGAPVPDAAFDPPLDAVDGVVDDLPDGLLVADRSGRVVVFNAAAQRITGVPARAALGRDFRDVLPLRDAEGRDWWKCLAPYDGLATRTRHPERSLYLPDGTEVLVTAGYRRGEGRRVERFTVCLRDAAQRARRERDRADLVSTVAHELRSPLTSVKGFTATLLARWHRFNDDQKRVMLETVNADADRVTRLITELLDVSRIEAGRLEMRRQVVDLAEEVRKVIAGRVAAGDPEDRFRFEVRGPLPEMWLDPDKIGQIIGNLVENAVRHGAGTVTIVVEPDAHKEGAAVSVRDEGEGIPPEAAQRVFRQFWRGPGGNRRRGTGLGLYIVKGLVEAHGGTITVQRAPGGGAEFRFTAPAGAPDYAV</sequence>
<dbReference type="GO" id="GO:0000155">
    <property type="term" value="F:phosphorelay sensor kinase activity"/>
    <property type="evidence" value="ECO:0007669"/>
    <property type="project" value="InterPro"/>
</dbReference>
<dbReference type="Gene3D" id="1.10.287.130">
    <property type="match status" value="1"/>
</dbReference>
<protein>
    <recommendedName>
        <fullName evidence="3">histidine kinase</fullName>
        <ecNumber evidence="3">2.7.13.3</ecNumber>
    </recommendedName>
</protein>
<organism evidence="11 12">
    <name type="scientific">Actinomadura rubrobrunea</name>
    <dbReference type="NCBI Taxonomy" id="115335"/>
    <lineage>
        <taxon>Bacteria</taxon>
        <taxon>Bacillati</taxon>
        <taxon>Actinomycetota</taxon>
        <taxon>Actinomycetes</taxon>
        <taxon>Streptosporangiales</taxon>
        <taxon>Thermomonosporaceae</taxon>
        <taxon>Actinomadura</taxon>
    </lineage>
</organism>
<evidence type="ECO:0000256" key="5">
    <source>
        <dbReference type="ARBA" id="ARBA00022679"/>
    </source>
</evidence>
<dbReference type="Gene3D" id="3.30.450.20">
    <property type="entry name" value="PAS domain"/>
    <property type="match status" value="1"/>
</dbReference>
<evidence type="ECO:0000313" key="12">
    <source>
        <dbReference type="Proteomes" id="UP001165124"/>
    </source>
</evidence>
<evidence type="ECO:0000256" key="7">
    <source>
        <dbReference type="ARBA" id="ARBA00023012"/>
    </source>
</evidence>
<dbReference type="PANTHER" id="PTHR43711">
    <property type="entry name" value="TWO-COMPONENT HISTIDINE KINASE"/>
    <property type="match status" value="1"/>
</dbReference>
<dbReference type="InterPro" id="IPR050736">
    <property type="entry name" value="Sensor_HK_Regulatory"/>
</dbReference>
<evidence type="ECO:0000259" key="9">
    <source>
        <dbReference type="PROSITE" id="PS50109"/>
    </source>
</evidence>
<comment type="catalytic activity">
    <reaction evidence="1">
        <text>ATP + protein L-histidine = ADP + protein N-phospho-L-histidine.</text>
        <dbReference type="EC" id="2.7.13.3"/>
    </reaction>
</comment>
<dbReference type="PANTHER" id="PTHR43711:SF1">
    <property type="entry name" value="HISTIDINE KINASE 1"/>
    <property type="match status" value="1"/>
</dbReference>
<dbReference type="CDD" id="cd00075">
    <property type="entry name" value="HATPase"/>
    <property type="match status" value="1"/>
</dbReference>